<dbReference type="Gene3D" id="3.40.50.300">
    <property type="entry name" value="P-loop containing nucleotide triphosphate hydrolases"/>
    <property type="match status" value="1"/>
</dbReference>
<dbReference type="SUPFAM" id="SSF52540">
    <property type="entry name" value="P-loop containing nucleoside triphosphate hydrolases"/>
    <property type="match status" value="1"/>
</dbReference>
<organism evidence="2">
    <name type="scientific">uncultured marine group II/III euryarchaeote AD1000_24_F05</name>
    <dbReference type="NCBI Taxonomy" id="1457742"/>
    <lineage>
        <taxon>Archaea</taxon>
        <taxon>Methanobacteriati</taxon>
        <taxon>Methanobacteriota</taxon>
        <taxon>environmental samples</taxon>
    </lineage>
</organism>
<dbReference type="InterPro" id="IPR041664">
    <property type="entry name" value="AAA_16"/>
</dbReference>
<feature type="domain" description="Orc1-like AAA ATPase" evidence="1">
    <location>
        <begin position="187"/>
        <end position="357"/>
    </location>
</feature>
<dbReference type="SUPFAM" id="SSF46785">
    <property type="entry name" value="Winged helix' DNA-binding domain"/>
    <property type="match status" value="1"/>
</dbReference>
<dbReference type="Pfam" id="PF13191">
    <property type="entry name" value="AAA_16"/>
    <property type="match status" value="1"/>
</dbReference>
<proteinExistence type="predicted"/>
<sequence length="527" mass="59380">MSETPLRVSLSVNDRVLLHLLENDHQADHFIVTAPVTRPGIAESCGLHPPNVSRAMRPLLKQGFVSEHTRQIRGEARRQKTWQLTENGREEINNRLPNIKKTSVLIRGRDGKMLEVEASEASDRLDSNLTLLQVLMMVIAEGMLQYGDIRLGRIEKGDDKPPPGRLQILAGAHSTYHVRAPKTRTVHGRSDERAALDAWYEGREPTLVVSGIAGCGKTTLVSHWLNQRLDDEPNLRVMYYPCQPWDTAIGIATSILHRLGIESKGSLSWDPYGILESLPMSPSGKFDIDLYRRRLTAYLTDPEKLREKVFEKLEEKSETPPYILLVLDDVHNVEVDSAHLLGSLLQVADQTPLRMLLISRTALSFYDRRDVHTRGLVSELPLRGLSLEEVEQWIAQFDVPSPPEPEEVHKMTGGHPLAVELLEMYGDVVHGDWLRFLDEEILQVLPEEHRDLLGYLAAAERPIPWSTLALAAGVDGTPPSELLSRGIIVELADGLWLHEAIRERLLREVGESMNERRKAITTAMKNI</sequence>
<dbReference type="InterPro" id="IPR027417">
    <property type="entry name" value="P-loop_NTPase"/>
</dbReference>
<protein>
    <submittedName>
        <fullName evidence="2">Archaeal ATPase family protein</fullName>
    </submittedName>
</protein>
<dbReference type="Gene3D" id="1.10.10.10">
    <property type="entry name" value="Winged helix-like DNA-binding domain superfamily/Winged helix DNA-binding domain"/>
    <property type="match status" value="1"/>
</dbReference>
<dbReference type="EMBL" id="KF900369">
    <property type="protein sequence ID" value="AIE92546.1"/>
    <property type="molecule type" value="Genomic_DNA"/>
</dbReference>
<name>A0A075FSW5_9EURY</name>
<dbReference type="InterPro" id="IPR036388">
    <property type="entry name" value="WH-like_DNA-bd_sf"/>
</dbReference>
<evidence type="ECO:0000313" key="2">
    <source>
        <dbReference type="EMBL" id="AIE92546.1"/>
    </source>
</evidence>
<dbReference type="InterPro" id="IPR036390">
    <property type="entry name" value="WH_DNA-bd_sf"/>
</dbReference>
<evidence type="ECO:0000259" key="1">
    <source>
        <dbReference type="Pfam" id="PF13191"/>
    </source>
</evidence>
<accession>A0A075FSW5</accession>
<reference evidence="2" key="1">
    <citation type="journal article" date="2014" name="Genome Biol. Evol.">
        <title>Pangenome evidence for extensive interdomain horizontal transfer affecting lineage core and shell genes in uncultured planktonic thaumarchaeota and euryarchaeota.</title>
        <authorList>
            <person name="Deschamps P."/>
            <person name="Zivanovic Y."/>
            <person name="Moreira D."/>
            <person name="Rodriguez-Valera F."/>
            <person name="Lopez-Garcia P."/>
        </authorList>
    </citation>
    <scope>NUCLEOTIDE SEQUENCE</scope>
</reference>
<dbReference type="AlphaFoldDB" id="A0A075FSW5"/>